<keyword evidence="7 8" id="KW-0413">Isomerase</keyword>
<feature type="active site" description="Phosphoserine intermediate" evidence="8">
    <location>
        <position position="61"/>
    </location>
</feature>
<comment type="catalytic activity">
    <reaction evidence="1 8">
        <text>(2R)-2-phosphoglycerate = (2R)-3-phosphoglycerate</text>
        <dbReference type="Rhea" id="RHEA:15901"/>
        <dbReference type="ChEBI" id="CHEBI:58272"/>
        <dbReference type="ChEBI" id="CHEBI:58289"/>
        <dbReference type="EC" id="5.4.2.12"/>
    </reaction>
</comment>
<keyword evidence="6 8" id="KW-0464">Manganese</keyword>
<feature type="binding site" evidence="8">
    <location>
        <position position="332"/>
    </location>
    <ligand>
        <name>substrate</name>
    </ligand>
</feature>
<dbReference type="InterPro" id="IPR011258">
    <property type="entry name" value="BPG-indep_PGM_N"/>
</dbReference>
<evidence type="ECO:0000313" key="12">
    <source>
        <dbReference type="EMBL" id="MBF4694015.1"/>
    </source>
</evidence>
<evidence type="ECO:0000256" key="3">
    <source>
        <dbReference type="ARBA" id="ARBA00008819"/>
    </source>
</evidence>
<name>A0ABR9ZU62_9FIRM</name>
<dbReference type="Gene3D" id="3.40.1450.10">
    <property type="entry name" value="BPG-independent phosphoglycerate mutase, domain B"/>
    <property type="match status" value="1"/>
</dbReference>
<dbReference type="Pfam" id="PF06415">
    <property type="entry name" value="iPGM_N"/>
    <property type="match status" value="1"/>
</dbReference>
<feature type="binding site" evidence="8">
    <location>
        <position position="440"/>
    </location>
    <ligand>
        <name>Mn(2+)</name>
        <dbReference type="ChEBI" id="CHEBI:29035"/>
        <label>2</label>
    </ligand>
</feature>
<feature type="binding site" evidence="8">
    <location>
        <position position="11"/>
    </location>
    <ligand>
        <name>Mn(2+)</name>
        <dbReference type="ChEBI" id="CHEBI:29035"/>
        <label>2</label>
    </ligand>
</feature>
<evidence type="ECO:0000259" key="11">
    <source>
        <dbReference type="Pfam" id="PF06415"/>
    </source>
</evidence>
<comment type="similarity">
    <text evidence="3 8">Belongs to the BPG-independent phosphoglycerate mutase family.</text>
</comment>
<dbReference type="EMBL" id="JADKNH010000007">
    <property type="protein sequence ID" value="MBF4694015.1"/>
    <property type="molecule type" value="Genomic_DNA"/>
</dbReference>
<evidence type="ECO:0000256" key="2">
    <source>
        <dbReference type="ARBA" id="ARBA00004798"/>
    </source>
</evidence>
<dbReference type="SUPFAM" id="SSF64158">
    <property type="entry name" value="2,3-Bisphosphoglycerate-independent phosphoglycerate mutase, substrate-binding domain"/>
    <property type="match status" value="1"/>
</dbReference>
<dbReference type="Gene3D" id="3.40.720.10">
    <property type="entry name" value="Alkaline Phosphatase, subunit A"/>
    <property type="match status" value="1"/>
</dbReference>
<dbReference type="InterPro" id="IPR005995">
    <property type="entry name" value="Pgm_bpd_ind"/>
</dbReference>
<comment type="pathway">
    <text evidence="2 8">Carbohydrate degradation; glycolysis; pyruvate from D-glyceraldehyde 3-phosphate: step 3/5.</text>
</comment>
<keyword evidence="4 8" id="KW-0479">Metal-binding</keyword>
<feature type="binding site" evidence="8">
    <location>
        <begin position="259"/>
        <end position="262"/>
    </location>
    <ligand>
        <name>substrate</name>
    </ligand>
</feature>
<proteinExistence type="inferred from homology"/>
<feature type="binding site" evidence="8">
    <location>
        <position position="403"/>
    </location>
    <ligand>
        <name>Mn(2+)</name>
        <dbReference type="ChEBI" id="CHEBI:29035"/>
        <label>1</label>
    </ligand>
</feature>
<dbReference type="GO" id="GO:0004619">
    <property type="term" value="F:phosphoglycerate mutase activity"/>
    <property type="evidence" value="ECO:0007669"/>
    <property type="project" value="UniProtKB-EC"/>
</dbReference>
<feature type="domain" description="BPG-independent PGAM N-terminal" evidence="11">
    <location>
        <begin position="81"/>
        <end position="295"/>
    </location>
</feature>
<feature type="binding site" evidence="8">
    <location>
        <position position="122"/>
    </location>
    <ligand>
        <name>substrate</name>
    </ligand>
</feature>
<evidence type="ECO:0000256" key="8">
    <source>
        <dbReference type="HAMAP-Rule" id="MF_01038"/>
    </source>
</evidence>
<sequence length="507" mass="55806">MKKPTALIIMDGWGQSETDTGNAVVLANTPHYDQYLEKYPHTLIGASGLDVGLPEGQMGNSEVGHLNIGAGRVVYQELTRITKSIKDGDFFENEALLLAIEKAKANGTKLHTWGLLSDGGVHSHIEHLKAVIKLAKDQGLDNIYVHGFMDGRDTSPTSGINYVKALEAYMAEINFGVIASISGRYYSMDRDQRWERIEKSYNMLVRGEGASAEDAVSLMEASYEAGVTDEFIIPTRIVKDGKPVATVGENDSVIFFNFRPDRAREITRTIVDENFDGFKRDYFETTYVCLTQYDKMMPNVSVAYKPQTIDNTLGQYMAKLGKKQLRIAETEKYAHVTFFFNGGVEAPNEGEDRALIASPKVATYDLKPEMSAYEVTERLLEELDKDLYDLIILNFANADMVGHTGIIPAAIKAVETVDTCLGKIVSKLESLGGNFIITADHGNAEEMLTETGEPMTAHSTNRVPCIVGGVGNPQLSGEGKLCDLAPTLLEMMELEKPVEMTGQSIIL</sequence>
<feature type="binding site" evidence="8">
    <location>
        <position position="458"/>
    </location>
    <ligand>
        <name>Mn(2+)</name>
        <dbReference type="ChEBI" id="CHEBI:29035"/>
        <label>1</label>
    </ligand>
</feature>
<comment type="subunit">
    <text evidence="8">Monomer.</text>
</comment>
<dbReference type="InterPro" id="IPR036646">
    <property type="entry name" value="PGAM_B_sf"/>
</dbReference>
<gene>
    <name evidence="8" type="primary">gpmI</name>
    <name evidence="12" type="ORF">ISU02_12920</name>
</gene>
<evidence type="ECO:0000256" key="1">
    <source>
        <dbReference type="ARBA" id="ARBA00000370"/>
    </source>
</evidence>
<comment type="caution">
    <text evidence="12">The sequence shown here is derived from an EMBL/GenBank/DDBJ whole genome shotgun (WGS) entry which is preliminary data.</text>
</comment>
<keyword evidence="13" id="KW-1185">Reference proteome</keyword>
<keyword evidence="5 8" id="KW-0324">Glycolysis</keyword>
<feature type="binding site" evidence="8">
    <location>
        <position position="399"/>
    </location>
    <ligand>
        <name>Mn(2+)</name>
        <dbReference type="ChEBI" id="CHEBI:29035"/>
        <label>1</label>
    </ligand>
</feature>
<dbReference type="PANTHER" id="PTHR31637">
    <property type="entry name" value="2,3-BISPHOSPHOGLYCERATE-INDEPENDENT PHOSPHOGLYCERATE MUTASE"/>
    <property type="match status" value="1"/>
</dbReference>
<dbReference type="Proteomes" id="UP000614200">
    <property type="component" value="Unassembled WGS sequence"/>
</dbReference>
<dbReference type="CDD" id="cd16010">
    <property type="entry name" value="iPGM"/>
    <property type="match status" value="1"/>
</dbReference>
<reference evidence="12 13" key="1">
    <citation type="submission" date="2020-11" db="EMBL/GenBank/DDBJ databases">
        <title>Fusibacter basophilias sp. nov.</title>
        <authorList>
            <person name="Qiu D."/>
        </authorList>
    </citation>
    <scope>NUCLEOTIDE SEQUENCE [LARGE SCALE GENOMIC DNA]</scope>
    <source>
        <strain evidence="12 13">Q10-2</strain>
    </source>
</reference>
<evidence type="ECO:0000259" key="10">
    <source>
        <dbReference type="Pfam" id="PF01676"/>
    </source>
</evidence>
<dbReference type="InterPro" id="IPR017850">
    <property type="entry name" value="Alkaline_phosphatase_core_sf"/>
</dbReference>
<dbReference type="Pfam" id="PF01676">
    <property type="entry name" value="Metalloenzyme"/>
    <property type="match status" value="1"/>
</dbReference>
<feature type="domain" description="Metalloenzyme" evidence="10">
    <location>
        <begin position="3"/>
        <end position="496"/>
    </location>
</feature>
<dbReference type="HAMAP" id="MF_01038">
    <property type="entry name" value="GpmI"/>
    <property type="match status" value="1"/>
</dbReference>
<dbReference type="PANTHER" id="PTHR31637:SF0">
    <property type="entry name" value="2,3-BISPHOSPHOGLYCERATE-INDEPENDENT PHOSPHOGLYCERATE MUTASE"/>
    <property type="match status" value="1"/>
</dbReference>
<feature type="binding site" evidence="8">
    <location>
        <position position="441"/>
    </location>
    <ligand>
        <name>Mn(2+)</name>
        <dbReference type="ChEBI" id="CHEBI:29035"/>
        <label>2</label>
    </ligand>
</feature>
<organism evidence="12 13">
    <name type="scientific">Fusibacter ferrireducens</name>
    <dbReference type="NCBI Taxonomy" id="2785058"/>
    <lineage>
        <taxon>Bacteria</taxon>
        <taxon>Bacillati</taxon>
        <taxon>Bacillota</taxon>
        <taxon>Clostridia</taxon>
        <taxon>Eubacteriales</taxon>
        <taxon>Eubacteriales Family XII. Incertae Sedis</taxon>
        <taxon>Fusibacter</taxon>
    </lineage>
</organism>
<evidence type="ECO:0000313" key="13">
    <source>
        <dbReference type="Proteomes" id="UP000614200"/>
    </source>
</evidence>
<dbReference type="NCBIfam" id="TIGR01307">
    <property type="entry name" value="pgm_bpd_ind"/>
    <property type="match status" value="1"/>
</dbReference>
<dbReference type="SUPFAM" id="SSF53649">
    <property type="entry name" value="Alkaline phosphatase-like"/>
    <property type="match status" value="1"/>
</dbReference>
<dbReference type="EC" id="5.4.2.12" evidence="8 9"/>
<evidence type="ECO:0000256" key="7">
    <source>
        <dbReference type="ARBA" id="ARBA00023235"/>
    </source>
</evidence>
<protein>
    <recommendedName>
        <fullName evidence="8 9">2,3-bisphosphoglycerate-independent phosphoglycerate mutase</fullName>
        <shortName evidence="8">BPG-independent PGAM</shortName>
        <shortName evidence="8">Phosphoglyceromutase</shortName>
        <shortName evidence="8">iPGM</shortName>
        <ecNumber evidence="8 9">5.4.2.12</ecNumber>
    </recommendedName>
</protein>
<evidence type="ECO:0000256" key="5">
    <source>
        <dbReference type="ARBA" id="ARBA00023152"/>
    </source>
</evidence>
<dbReference type="InterPro" id="IPR006124">
    <property type="entry name" value="Metalloenzyme"/>
</dbReference>
<feature type="binding site" evidence="8">
    <location>
        <position position="61"/>
    </location>
    <ligand>
        <name>Mn(2+)</name>
        <dbReference type="ChEBI" id="CHEBI:29035"/>
        <label>2</label>
    </ligand>
</feature>
<comment type="cofactor">
    <cofactor evidence="8">
        <name>Mn(2+)</name>
        <dbReference type="ChEBI" id="CHEBI:29035"/>
    </cofactor>
    <text evidence="8">Binds 2 manganese ions per subunit.</text>
</comment>
<evidence type="ECO:0000256" key="4">
    <source>
        <dbReference type="ARBA" id="ARBA00022723"/>
    </source>
</evidence>
<comment type="function">
    <text evidence="8">Catalyzes the interconversion of 2-phosphoglycerate and 3-phosphoglycerate.</text>
</comment>
<feature type="binding site" evidence="8">
    <location>
        <position position="184"/>
    </location>
    <ligand>
        <name>substrate</name>
    </ligand>
</feature>
<feature type="binding site" evidence="8">
    <location>
        <begin position="152"/>
        <end position="153"/>
    </location>
    <ligand>
        <name>substrate</name>
    </ligand>
</feature>
<feature type="binding site" evidence="8">
    <location>
        <position position="190"/>
    </location>
    <ligand>
        <name>substrate</name>
    </ligand>
</feature>
<dbReference type="PIRSF" id="PIRSF001492">
    <property type="entry name" value="IPGAM"/>
    <property type="match status" value="1"/>
</dbReference>
<accession>A0ABR9ZU62</accession>
<evidence type="ECO:0000256" key="9">
    <source>
        <dbReference type="NCBIfam" id="TIGR01307"/>
    </source>
</evidence>
<evidence type="ECO:0000256" key="6">
    <source>
        <dbReference type="ARBA" id="ARBA00023211"/>
    </source>
</evidence>